<evidence type="ECO:0000256" key="6">
    <source>
        <dbReference type="ARBA" id="ARBA00022806"/>
    </source>
</evidence>
<dbReference type="GO" id="GO:0016787">
    <property type="term" value="F:hydrolase activity"/>
    <property type="evidence" value="ECO:0007669"/>
    <property type="project" value="UniProtKB-KW"/>
</dbReference>
<dbReference type="PROSITE" id="PS51192">
    <property type="entry name" value="HELICASE_ATP_BIND_1"/>
    <property type="match status" value="1"/>
</dbReference>
<dbReference type="Pfam" id="PF00270">
    <property type="entry name" value="DEAD"/>
    <property type="match status" value="1"/>
</dbReference>
<dbReference type="Pfam" id="PF13234">
    <property type="entry name" value="MTR4_beta-barrel"/>
    <property type="match status" value="1"/>
</dbReference>
<dbReference type="CDD" id="cd13154">
    <property type="entry name" value="KOW_Mtr4"/>
    <property type="match status" value="1"/>
</dbReference>
<dbReference type="InterPro" id="IPR016438">
    <property type="entry name" value="SKI2-like"/>
</dbReference>
<dbReference type="Pfam" id="PF21408">
    <property type="entry name" value="MTR4-like_stalk"/>
    <property type="match status" value="1"/>
</dbReference>
<reference evidence="14" key="1">
    <citation type="submission" date="2025-08" db="UniProtKB">
        <authorList>
            <consortium name="RefSeq"/>
        </authorList>
    </citation>
    <scope>IDENTIFICATION</scope>
</reference>
<dbReference type="Proteomes" id="UP000694867">
    <property type="component" value="Unplaced"/>
</dbReference>
<organism evidence="13 14">
    <name type="scientific">Galendromus occidentalis</name>
    <name type="common">western predatory mite</name>
    <dbReference type="NCBI Taxonomy" id="34638"/>
    <lineage>
        <taxon>Eukaryota</taxon>
        <taxon>Metazoa</taxon>
        <taxon>Ecdysozoa</taxon>
        <taxon>Arthropoda</taxon>
        <taxon>Chelicerata</taxon>
        <taxon>Arachnida</taxon>
        <taxon>Acari</taxon>
        <taxon>Parasitiformes</taxon>
        <taxon>Mesostigmata</taxon>
        <taxon>Gamasina</taxon>
        <taxon>Phytoseioidea</taxon>
        <taxon>Phytoseiidae</taxon>
        <taxon>Typhlodrominae</taxon>
        <taxon>Galendromus</taxon>
    </lineage>
</organism>
<dbReference type="InterPro" id="IPR012961">
    <property type="entry name" value="Ski2/MTR4_C"/>
</dbReference>
<dbReference type="InterPro" id="IPR050699">
    <property type="entry name" value="RNA-DNA_Helicase"/>
</dbReference>
<dbReference type="PANTHER" id="PTHR12131:SF7">
    <property type="entry name" value="EXOSOME RNA HELICASE MTR4"/>
    <property type="match status" value="1"/>
</dbReference>
<dbReference type="PIRSF" id="PIRSF005198">
    <property type="entry name" value="Antiviral_helicase_SKI2"/>
    <property type="match status" value="1"/>
</dbReference>
<evidence type="ECO:0000256" key="9">
    <source>
        <dbReference type="SAM" id="Coils"/>
    </source>
</evidence>
<dbReference type="AlphaFoldDB" id="A0AAJ7L3I5"/>
<evidence type="ECO:0000259" key="11">
    <source>
        <dbReference type="PROSITE" id="PS51192"/>
    </source>
</evidence>
<dbReference type="GO" id="GO:0000460">
    <property type="term" value="P:maturation of 5.8S rRNA"/>
    <property type="evidence" value="ECO:0007669"/>
    <property type="project" value="TreeGrafter"/>
</dbReference>
<dbReference type="PROSITE" id="PS51194">
    <property type="entry name" value="HELICASE_CTER"/>
    <property type="match status" value="1"/>
</dbReference>
<evidence type="ECO:0000256" key="1">
    <source>
        <dbReference type="ARBA" id="ARBA00004123"/>
    </source>
</evidence>
<dbReference type="FunFam" id="2.40.30.300:FF:000001">
    <property type="entry name" value="Mtr4 exosome RNA helicase"/>
    <property type="match status" value="1"/>
</dbReference>
<accession>A0AAJ7L3I5</accession>
<dbReference type="SMART" id="SM01142">
    <property type="entry name" value="DSHCT"/>
    <property type="match status" value="1"/>
</dbReference>
<dbReference type="GeneID" id="100908552"/>
<dbReference type="CDD" id="cd18795">
    <property type="entry name" value="SF2_C_Ski2"/>
    <property type="match status" value="1"/>
</dbReference>
<dbReference type="InterPro" id="IPR027417">
    <property type="entry name" value="P-loop_NTPase"/>
</dbReference>
<dbReference type="GO" id="GO:0003723">
    <property type="term" value="F:RNA binding"/>
    <property type="evidence" value="ECO:0007669"/>
    <property type="project" value="InterPro"/>
</dbReference>
<keyword evidence="6 14" id="KW-0347">Helicase</keyword>
<comment type="subcellular location">
    <subcellularLocation>
        <location evidence="1">Nucleus</location>
    </subcellularLocation>
</comment>
<feature type="domain" description="Helicase ATP-binding" evidence="11">
    <location>
        <begin position="121"/>
        <end position="277"/>
    </location>
</feature>
<dbReference type="CTD" id="48782"/>
<name>A0AAJ7L3I5_9ACAR</name>
<dbReference type="Gene3D" id="2.40.30.300">
    <property type="match status" value="1"/>
</dbReference>
<dbReference type="InterPro" id="IPR048392">
    <property type="entry name" value="MTR4-like_stalk"/>
</dbReference>
<dbReference type="Gene3D" id="3.40.50.300">
    <property type="entry name" value="P-loop containing nucleotide triphosphate hydrolases"/>
    <property type="match status" value="2"/>
</dbReference>
<evidence type="ECO:0000256" key="4">
    <source>
        <dbReference type="ARBA" id="ARBA00022741"/>
    </source>
</evidence>
<dbReference type="Gene3D" id="1.10.3380.30">
    <property type="match status" value="2"/>
</dbReference>
<dbReference type="PANTHER" id="PTHR12131">
    <property type="entry name" value="ATP-DEPENDENT RNA AND DNA HELICASE"/>
    <property type="match status" value="1"/>
</dbReference>
<gene>
    <name evidence="14" type="primary">LOC100908552</name>
</gene>
<evidence type="ECO:0000313" key="14">
    <source>
        <dbReference type="RefSeq" id="XP_018494644.1"/>
    </source>
</evidence>
<dbReference type="Pfam" id="PF00271">
    <property type="entry name" value="Helicase_C"/>
    <property type="match status" value="1"/>
</dbReference>
<dbReference type="GO" id="GO:0003724">
    <property type="term" value="F:RNA helicase activity"/>
    <property type="evidence" value="ECO:0007669"/>
    <property type="project" value="InterPro"/>
</dbReference>
<evidence type="ECO:0000259" key="12">
    <source>
        <dbReference type="PROSITE" id="PS51194"/>
    </source>
</evidence>
<dbReference type="SMART" id="SM00487">
    <property type="entry name" value="DEXDc"/>
    <property type="match status" value="1"/>
</dbReference>
<dbReference type="FunFam" id="1.10.3380.30:FF:000002">
    <property type="entry name" value="superkiller viralicidic activity 2-like 2"/>
    <property type="match status" value="1"/>
</dbReference>
<keyword evidence="8" id="KW-0539">Nucleus</keyword>
<dbReference type="FunFam" id="3.40.50.300:FF:000141">
    <property type="entry name" value="ATP-dependent RNA helicase DOB1"/>
    <property type="match status" value="1"/>
</dbReference>
<evidence type="ECO:0000256" key="10">
    <source>
        <dbReference type="SAM" id="MobiDB-lite"/>
    </source>
</evidence>
<comment type="similarity">
    <text evidence="2">Belongs to the helicase family. SKI2 subfamily.</text>
</comment>
<proteinExistence type="inferred from homology"/>
<evidence type="ECO:0000256" key="2">
    <source>
        <dbReference type="ARBA" id="ARBA00010140"/>
    </source>
</evidence>
<keyword evidence="4" id="KW-0547">Nucleotide-binding</keyword>
<sequence>MDELFSVFESTGAAEKSEDGNDAPSKSSSKTTDDIVNAILQGKHKSDETEEVSRKRIKILQEYNPDDYATRCTIHRVETVDSCSHEVAVPSGQEFTPLEVKVGAPAREYQFVLDPFQKEAILCIENEQSVLVSAHTSAGKTVVAEYAIALALKNKQRVIYTTPIKALSNQKYREFYEEFKDVGLMTGDVTINPTASCLIMTTEILRSMLYRGSEIMREVGWVIFDEIHYMRDKERGVVWEETIILLPDNVHYVFLSATIPNARQFAEWICYLHKQPCHVVYTEYRPVPLQHYIFPAGGDGLHLVVDEKGVFKEDNFNLVMTTLQSAAGNAKGDAGLRGKKGGFRSDTNCYKIVKMIMERDYSPVIIFSFSKRECEAYATQMSKLDLNSAEEKKLVNEVFNNAMEALSDEDRELPQVQNVLPLLMRGIAIHHGGLLPILKETIEILFSEGLIKALFATETFAMGLNMPARTVLFTNARKYDGQSFRWVTSGEYIQMSGRAGRRGLDDRGIVILMIDEKMSSQSAKDIVKGAPDAINSAFHLTYNMVLNLLRVEGINPEYMLERSFFQFQNYASIPQLYQRLDALQEQYDSMQVDREDEVAAYFKVDQQLSKCKNELRSFIFKPQYVVPFLQAGRMIHVRNKEDDFGWGIVINYKNKRIQSKQPTSILDQEDVQVIVEALIYVSPGATEAESIKPAPKGVRGEMQVVPIRLDLVEEISSVRLLYPSDLRPLDNRMSVLKSINEVEKRFPRGIPLLDPIDDLGIKEKEAKELVKQIAALDERLRTLPLHTEPDLQSLYKAYLAKQGVAEQVKQCKNDIKRGKSLLQMDELKCRKRVLRRLGHCNNADIIDVKGRIACEISTADELLLTEMIFNNVFNDLNPAQCNALLSCLVFQEKSNEMPKLTEDLMQPLRMMQDMARRIAQVAHDSKLEVNEEDYIDQFKPHLMDVVYGWSKGASFAQICKMTDVFEGSIIRCMRRLEELLRQMVQAAKSIGNTELETKFSEAIRLIKRDIAFAASLYL</sequence>
<feature type="coiled-coil region" evidence="9">
    <location>
        <begin position="573"/>
        <end position="600"/>
    </location>
</feature>
<evidence type="ECO:0000256" key="3">
    <source>
        <dbReference type="ARBA" id="ARBA00022552"/>
    </source>
</evidence>
<dbReference type="GO" id="GO:0005634">
    <property type="term" value="C:nucleus"/>
    <property type="evidence" value="ECO:0007669"/>
    <property type="project" value="UniProtKB-SubCell"/>
</dbReference>
<dbReference type="GO" id="GO:0005524">
    <property type="term" value="F:ATP binding"/>
    <property type="evidence" value="ECO:0007669"/>
    <property type="project" value="UniProtKB-KW"/>
</dbReference>
<dbReference type="FunFam" id="3.40.50.300:FF:000083">
    <property type="entry name" value="ATP-dependent RNA helicase DOB1"/>
    <property type="match status" value="1"/>
</dbReference>
<protein>
    <submittedName>
        <fullName evidence="14">Exosome RNA helicase MTR4</fullName>
    </submittedName>
</protein>
<keyword evidence="3" id="KW-0698">rRNA processing</keyword>
<dbReference type="InterPro" id="IPR025696">
    <property type="entry name" value="Beta-barrel_MTR4"/>
</dbReference>
<keyword evidence="9" id="KW-0175">Coiled coil</keyword>
<dbReference type="Pfam" id="PF08148">
    <property type="entry name" value="DSHCT"/>
    <property type="match status" value="1"/>
</dbReference>
<evidence type="ECO:0000256" key="5">
    <source>
        <dbReference type="ARBA" id="ARBA00022801"/>
    </source>
</evidence>
<dbReference type="InterPro" id="IPR014001">
    <property type="entry name" value="Helicase_ATP-bd"/>
</dbReference>
<keyword evidence="13" id="KW-1185">Reference proteome</keyword>
<dbReference type="SUPFAM" id="SSF52540">
    <property type="entry name" value="P-loop containing nucleoside triphosphate hydrolases"/>
    <property type="match status" value="1"/>
</dbReference>
<dbReference type="GO" id="GO:0006401">
    <property type="term" value="P:RNA catabolic process"/>
    <property type="evidence" value="ECO:0007669"/>
    <property type="project" value="InterPro"/>
</dbReference>
<keyword evidence="7" id="KW-0067">ATP-binding</keyword>
<evidence type="ECO:0000313" key="13">
    <source>
        <dbReference type="Proteomes" id="UP000694867"/>
    </source>
</evidence>
<evidence type="ECO:0000256" key="8">
    <source>
        <dbReference type="ARBA" id="ARBA00023242"/>
    </source>
</evidence>
<dbReference type="CDD" id="cd18024">
    <property type="entry name" value="DEXHc_Mtr4-like"/>
    <property type="match status" value="1"/>
</dbReference>
<dbReference type="InterPro" id="IPR011545">
    <property type="entry name" value="DEAD/DEAH_box_helicase_dom"/>
</dbReference>
<dbReference type="KEGG" id="goe:100908552"/>
<keyword evidence="5" id="KW-0378">Hydrolase</keyword>
<evidence type="ECO:0000256" key="7">
    <source>
        <dbReference type="ARBA" id="ARBA00022840"/>
    </source>
</evidence>
<dbReference type="RefSeq" id="XP_018494644.1">
    <property type="nucleotide sequence ID" value="XM_018639128.1"/>
</dbReference>
<dbReference type="SMART" id="SM00490">
    <property type="entry name" value="HELICc"/>
    <property type="match status" value="1"/>
</dbReference>
<dbReference type="InterPro" id="IPR001650">
    <property type="entry name" value="Helicase_C-like"/>
</dbReference>
<feature type="region of interest" description="Disordered" evidence="10">
    <location>
        <begin position="1"/>
        <end position="34"/>
    </location>
</feature>
<feature type="domain" description="Helicase C-terminal" evidence="12">
    <location>
        <begin position="348"/>
        <end position="552"/>
    </location>
</feature>